<dbReference type="Proteomes" id="UP001595953">
    <property type="component" value="Unassembled WGS sequence"/>
</dbReference>
<keyword evidence="4" id="KW-1185">Reference proteome</keyword>
<evidence type="ECO:0000313" key="3">
    <source>
        <dbReference type="EMBL" id="MFC4721244.1"/>
    </source>
</evidence>
<feature type="domain" description="CAAX prenyl protease 2/Lysostaphin resistance protein A-like" evidence="2">
    <location>
        <begin position="140"/>
        <end position="240"/>
    </location>
</feature>
<dbReference type="RefSeq" id="WP_387960763.1">
    <property type="nucleotide sequence ID" value="NZ_JBHSGP010000005.1"/>
</dbReference>
<proteinExistence type="predicted"/>
<keyword evidence="1" id="KW-0812">Transmembrane</keyword>
<keyword evidence="1" id="KW-1133">Transmembrane helix</keyword>
<dbReference type="InterPro" id="IPR003675">
    <property type="entry name" value="Rce1/LyrA-like_dom"/>
</dbReference>
<keyword evidence="3" id="KW-0378">Hydrolase</keyword>
<evidence type="ECO:0000313" key="4">
    <source>
        <dbReference type="Proteomes" id="UP001595953"/>
    </source>
</evidence>
<comment type="caution">
    <text evidence="3">The sequence shown here is derived from an EMBL/GenBank/DDBJ whole genome shotgun (WGS) entry which is preliminary data.</text>
</comment>
<name>A0ABV9N1D5_9FLAO</name>
<organism evidence="3 4">
    <name type="scientific">Geojedonia litorea</name>
    <dbReference type="NCBI Taxonomy" id="1268269"/>
    <lineage>
        <taxon>Bacteria</taxon>
        <taxon>Pseudomonadati</taxon>
        <taxon>Bacteroidota</taxon>
        <taxon>Flavobacteriia</taxon>
        <taxon>Flavobacteriales</taxon>
        <taxon>Flavobacteriaceae</taxon>
        <taxon>Geojedonia</taxon>
    </lineage>
</organism>
<dbReference type="GO" id="GO:0016787">
    <property type="term" value="F:hydrolase activity"/>
    <property type="evidence" value="ECO:0007669"/>
    <property type="project" value="UniProtKB-KW"/>
</dbReference>
<dbReference type="InterPro" id="IPR042150">
    <property type="entry name" value="MmRce1-like"/>
</dbReference>
<dbReference type="PANTHER" id="PTHR35797:SF1">
    <property type="entry name" value="PROTEASE"/>
    <property type="match status" value="1"/>
</dbReference>
<dbReference type="PANTHER" id="PTHR35797">
    <property type="entry name" value="PROTEASE-RELATED"/>
    <property type="match status" value="1"/>
</dbReference>
<sequence>MNQASQNKYNPIGIFLSITFALSAIFYALIIYSGKVGGGAGYYAMGLMWCPGIAALITMKMLKRKVADLGWAWGKTRYQLKSYLIPFLYALIAYLIVWSFGFGAFYNEATVTWIKSSFGLGDHGDGIAMLLYVLLVGTFGVISSMSSALGEEIGWRGILVPELYKSQGFTKTSLITGVIWGVWHLPVLLFADYNSGTPAWYGMLCFMLLVVSISFVYTWFRMKSGSLWTAVILHGSHNLFVQSIFTPLTKDTGNTAYYIDEFGIVLPIVAVGFALYFWNKRKALDPVLQEA</sequence>
<feature type="transmembrane region" description="Helical" evidence="1">
    <location>
        <begin position="174"/>
        <end position="193"/>
    </location>
</feature>
<feature type="transmembrane region" description="Helical" evidence="1">
    <location>
        <begin position="40"/>
        <end position="62"/>
    </location>
</feature>
<dbReference type="EC" id="3.4.-.-" evidence="3"/>
<feature type="transmembrane region" description="Helical" evidence="1">
    <location>
        <begin position="257"/>
        <end position="278"/>
    </location>
</feature>
<feature type="transmembrane region" description="Helical" evidence="1">
    <location>
        <begin position="227"/>
        <end position="245"/>
    </location>
</feature>
<feature type="transmembrane region" description="Helical" evidence="1">
    <location>
        <begin position="83"/>
        <end position="106"/>
    </location>
</feature>
<evidence type="ECO:0000259" key="2">
    <source>
        <dbReference type="Pfam" id="PF02517"/>
    </source>
</evidence>
<evidence type="ECO:0000256" key="1">
    <source>
        <dbReference type="SAM" id="Phobius"/>
    </source>
</evidence>
<feature type="transmembrane region" description="Helical" evidence="1">
    <location>
        <begin position="126"/>
        <end position="149"/>
    </location>
</feature>
<reference evidence="4" key="1">
    <citation type="journal article" date="2019" name="Int. J. Syst. Evol. Microbiol.">
        <title>The Global Catalogue of Microorganisms (GCM) 10K type strain sequencing project: providing services to taxonomists for standard genome sequencing and annotation.</title>
        <authorList>
            <consortium name="The Broad Institute Genomics Platform"/>
            <consortium name="The Broad Institute Genome Sequencing Center for Infectious Disease"/>
            <person name="Wu L."/>
            <person name="Ma J."/>
        </authorList>
    </citation>
    <scope>NUCLEOTIDE SEQUENCE [LARGE SCALE GENOMIC DNA]</scope>
    <source>
        <strain evidence="4">CCUG 63682</strain>
    </source>
</reference>
<gene>
    <name evidence="3" type="ORF">ACFO5O_02840</name>
</gene>
<accession>A0ABV9N1D5</accession>
<keyword evidence="1" id="KW-0472">Membrane</keyword>
<dbReference type="EMBL" id="JBHSGP010000005">
    <property type="protein sequence ID" value="MFC4721244.1"/>
    <property type="molecule type" value="Genomic_DNA"/>
</dbReference>
<protein>
    <submittedName>
        <fullName evidence="3">CPBP family intramembrane glutamic endopeptidase</fullName>
        <ecNumber evidence="3">3.4.-.-</ecNumber>
    </submittedName>
</protein>
<feature type="transmembrane region" description="Helical" evidence="1">
    <location>
        <begin position="12"/>
        <end position="34"/>
    </location>
</feature>
<dbReference type="Pfam" id="PF02517">
    <property type="entry name" value="Rce1-like"/>
    <property type="match status" value="1"/>
</dbReference>
<feature type="transmembrane region" description="Helical" evidence="1">
    <location>
        <begin position="199"/>
        <end position="220"/>
    </location>
</feature>